<dbReference type="Pfam" id="PF00232">
    <property type="entry name" value="Glyco_hydro_1"/>
    <property type="match status" value="2"/>
</dbReference>
<evidence type="ECO:0000256" key="4">
    <source>
        <dbReference type="RuleBase" id="RU003690"/>
    </source>
</evidence>
<feature type="chain" id="PRO_5037803822" evidence="5">
    <location>
        <begin position="27"/>
        <end position="436"/>
    </location>
</feature>
<dbReference type="Proteomes" id="UP000703893">
    <property type="component" value="Unassembled WGS sequence"/>
</dbReference>
<dbReference type="GO" id="GO:0005975">
    <property type="term" value="P:carbohydrate metabolic process"/>
    <property type="evidence" value="ECO:0007669"/>
    <property type="project" value="InterPro"/>
</dbReference>
<dbReference type="GO" id="GO:0008422">
    <property type="term" value="F:beta-glucosidase activity"/>
    <property type="evidence" value="ECO:0007669"/>
    <property type="project" value="TreeGrafter"/>
</dbReference>
<dbReference type="PRINTS" id="PR00131">
    <property type="entry name" value="GLHYDRLASE1"/>
</dbReference>
<dbReference type="PANTHER" id="PTHR10353:SF209">
    <property type="entry name" value="GALACTOLIPID GALACTOSYLTRANSFERASE SFR2, CHLOROPLASTIC"/>
    <property type="match status" value="1"/>
</dbReference>
<keyword evidence="5" id="KW-0732">Signal</keyword>
<evidence type="ECO:0000313" key="7">
    <source>
        <dbReference type="Proteomes" id="UP000703893"/>
    </source>
</evidence>
<dbReference type="InterPro" id="IPR017853">
    <property type="entry name" value="GH"/>
</dbReference>
<evidence type="ECO:0000256" key="3">
    <source>
        <dbReference type="ARBA" id="ARBA00023295"/>
    </source>
</evidence>
<accession>A0A937X0N6</accession>
<comment type="caution">
    <text evidence="6">The sequence shown here is derived from an EMBL/GenBank/DDBJ whole genome shotgun (WGS) entry which is preliminary data.</text>
</comment>
<organism evidence="6 7">
    <name type="scientific">Candidatus Tanganyikabacteria bacterium</name>
    <dbReference type="NCBI Taxonomy" id="2961651"/>
    <lineage>
        <taxon>Bacteria</taxon>
        <taxon>Bacillati</taxon>
        <taxon>Candidatus Sericytochromatia</taxon>
        <taxon>Candidatus Tanganyikabacteria</taxon>
    </lineage>
</organism>
<reference evidence="6 7" key="1">
    <citation type="submission" date="2019-03" db="EMBL/GenBank/DDBJ databases">
        <title>Lake Tanganyika Metagenome-Assembled Genomes (MAGs).</title>
        <authorList>
            <person name="Tran P."/>
        </authorList>
    </citation>
    <scope>NUCLEOTIDE SEQUENCE [LARGE SCALE GENOMIC DNA]</scope>
    <source>
        <strain evidence="6">K_DeepCast_65m_m2_236</strain>
    </source>
</reference>
<dbReference type="EMBL" id="VGJX01000059">
    <property type="protein sequence ID" value="MBM3273836.1"/>
    <property type="molecule type" value="Genomic_DNA"/>
</dbReference>
<evidence type="ECO:0000256" key="5">
    <source>
        <dbReference type="SAM" id="SignalP"/>
    </source>
</evidence>
<evidence type="ECO:0000256" key="1">
    <source>
        <dbReference type="ARBA" id="ARBA00010838"/>
    </source>
</evidence>
<feature type="non-terminal residue" evidence="6">
    <location>
        <position position="436"/>
    </location>
</feature>
<dbReference type="Gene3D" id="3.20.20.80">
    <property type="entry name" value="Glycosidases"/>
    <property type="match status" value="1"/>
</dbReference>
<sequence>MTGVHAVPLLAAALVLVSCAGPPAHARAPFLWGVSTAGHQVEGGDRNSQWHVWGEQGRTEHRNLWATDSFRRYREDLDLAAGMNLSAYRFSVEWSRVEPEPGKFDEKAISHYRRVASEARARGMTPIITLFHFAYPKWLDQSARGSPGGWERPDAPKLFGRYATRVATALKAEKPLWLTINEPTVFAIFGYFLGKWPPGKRDLGATWRVLGNLMAGHGEAYAAVHRAVPGAMVSFNGMASGVHFGQMHVLRDALEVAPKLDLLRGLAWHPELSLMWAVRPSIAREVDYAALDYYFPTPLGGYKYREPWDWPVYPHGIFEAVRDYSNFFRKPVLIAENGFATRDWAPRQDGWTREAHLVAHVREVQKAREAGFQVMGYSYWSLLDNFEWGSFSPRFGLYQVNYGDEHLTRVPTRAVAFYRDIVQNDGVRDELLRLAH</sequence>
<evidence type="ECO:0000256" key="2">
    <source>
        <dbReference type="ARBA" id="ARBA00022801"/>
    </source>
</evidence>
<dbReference type="SUPFAM" id="SSF51445">
    <property type="entry name" value="(Trans)glycosidases"/>
    <property type="match status" value="1"/>
</dbReference>
<gene>
    <name evidence="6" type="ORF">FJZ00_01690</name>
</gene>
<dbReference type="AlphaFoldDB" id="A0A937X0N6"/>
<dbReference type="PROSITE" id="PS00653">
    <property type="entry name" value="GLYCOSYL_HYDROL_F1_2"/>
    <property type="match status" value="1"/>
</dbReference>
<keyword evidence="3" id="KW-0326">Glycosidase</keyword>
<proteinExistence type="inferred from homology"/>
<name>A0A937X0N6_9BACT</name>
<evidence type="ECO:0000313" key="6">
    <source>
        <dbReference type="EMBL" id="MBM3273836.1"/>
    </source>
</evidence>
<protein>
    <submittedName>
        <fullName evidence="6">Glycoside hydrolase family 1 protein</fullName>
    </submittedName>
</protein>
<dbReference type="PANTHER" id="PTHR10353">
    <property type="entry name" value="GLYCOSYL HYDROLASE"/>
    <property type="match status" value="1"/>
</dbReference>
<dbReference type="InterPro" id="IPR033132">
    <property type="entry name" value="GH_1_N_CS"/>
</dbReference>
<feature type="signal peptide" evidence="5">
    <location>
        <begin position="1"/>
        <end position="26"/>
    </location>
</feature>
<keyword evidence="2 6" id="KW-0378">Hydrolase</keyword>
<comment type="similarity">
    <text evidence="1 4">Belongs to the glycosyl hydrolase 1 family.</text>
</comment>
<dbReference type="InterPro" id="IPR001360">
    <property type="entry name" value="Glyco_hydro_1"/>
</dbReference>